<evidence type="ECO:0000256" key="3">
    <source>
        <dbReference type="ARBA" id="ARBA00006743"/>
    </source>
</evidence>
<keyword evidence="6 8" id="KW-0560">Oxidoreductase</keyword>
<proteinExistence type="inferred from homology"/>
<feature type="compositionally biased region" description="Basic and acidic residues" evidence="9">
    <location>
        <begin position="1"/>
        <end position="13"/>
    </location>
</feature>
<comment type="similarity">
    <text evidence="3 8">Belongs to the methylenetetrahydrofolate reductase family.</text>
</comment>
<comment type="catalytic activity">
    <reaction evidence="7">
        <text>(6S)-5-methyl-5,6,7,8-tetrahydrofolate + NAD(+) = (6R)-5,10-methylene-5,6,7,8-tetrahydrofolate + NADH + H(+)</text>
        <dbReference type="Rhea" id="RHEA:19821"/>
        <dbReference type="ChEBI" id="CHEBI:15378"/>
        <dbReference type="ChEBI" id="CHEBI:15636"/>
        <dbReference type="ChEBI" id="CHEBI:18608"/>
        <dbReference type="ChEBI" id="CHEBI:57540"/>
        <dbReference type="ChEBI" id="CHEBI:57945"/>
        <dbReference type="EC" id="1.5.1.54"/>
    </reaction>
    <physiologicalReaction direction="right-to-left" evidence="7">
        <dbReference type="Rhea" id="RHEA:19823"/>
    </physiologicalReaction>
</comment>
<dbReference type="Pfam" id="PF02219">
    <property type="entry name" value="MTHFR"/>
    <property type="match status" value="1"/>
</dbReference>
<evidence type="ECO:0000256" key="9">
    <source>
        <dbReference type="SAM" id="MobiDB-lite"/>
    </source>
</evidence>
<dbReference type="Gene3D" id="3.20.20.220">
    <property type="match status" value="1"/>
</dbReference>
<evidence type="ECO:0000256" key="8">
    <source>
        <dbReference type="RuleBase" id="RU003862"/>
    </source>
</evidence>
<protein>
    <recommendedName>
        <fullName evidence="8">Methylenetetrahydrofolate reductase</fullName>
    </recommendedName>
</protein>
<dbReference type="GO" id="GO:0009086">
    <property type="term" value="P:methionine biosynthetic process"/>
    <property type="evidence" value="ECO:0007669"/>
    <property type="project" value="TreeGrafter"/>
</dbReference>
<reference evidence="11" key="1">
    <citation type="journal article" date="2022" name="Int. J. Syst. Evol. Microbiol.">
        <title>Pseudomonas aegrilactucae sp. nov. and Pseudomonas morbosilactucae sp. nov., pathogens causing bacterial rot of lettuce in Japan.</title>
        <authorList>
            <person name="Sawada H."/>
            <person name="Fujikawa T."/>
            <person name="Satou M."/>
        </authorList>
    </citation>
    <scope>NUCLEOTIDE SEQUENCE</scope>
    <source>
        <strain evidence="11">0166_1</strain>
    </source>
</reference>
<keyword evidence="12" id="KW-1185">Reference proteome</keyword>
<dbReference type="GO" id="GO:0106312">
    <property type="term" value="F:methylenetetrahydrofolate reductase (NADH) activity"/>
    <property type="evidence" value="ECO:0007669"/>
    <property type="project" value="UniProtKB-EC"/>
</dbReference>
<dbReference type="InterPro" id="IPR003171">
    <property type="entry name" value="Mehydrof_redctse-like"/>
</dbReference>
<dbReference type="Pfam" id="PF12225">
    <property type="entry name" value="DUF5981"/>
    <property type="match status" value="1"/>
</dbReference>
<dbReference type="GO" id="GO:0005829">
    <property type="term" value="C:cytosol"/>
    <property type="evidence" value="ECO:0007669"/>
    <property type="project" value="TreeGrafter"/>
</dbReference>
<dbReference type="PANTHER" id="PTHR45754:SF3">
    <property type="entry name" value="METHYLENETETRAHYDROFOLATE REDUCTASE (NADPH)"/>
    <property type="match status" value="1"/>
</dbReference>
<dbReference type="AlphaFoldDB" id="A0A9E6Y076"/>
<evidence type="ECO:0000259" key="10">
    <source>
        <dbReference type="Pfam" id="PF12225"/>
    </source>
</evidence>
<dbReference type="InterPro" id="IPR029041">
    <property type="entry name" value="FAD-linked_oxidoreductase-like"/>
</dbReference>
<dbReference type="GO" id="GO:0035999">
    <property type="term" value="P:tetrahydrofolate interconversion"/>
    <property type="evidence" value="ECO:0007669"/>
    <property type="project" value="TreeGrafter"/>
</dbReference>
<keyword evidence="4 8" id="KW-0285">Flavoprotein</keyword>
<organism evidence="11 12">
    <name type="scientific">Capillimicrobium parvum</name>
    <dbReference type="NCBI Taxonomy" id="2884022"/>
    <lineage>
        <taxon>Bacteria</taxon>
        <taxon>Bacillati</taxon>
        <taxon>Actinomycetota</taxon>
        <taxon>Thermoleophilia</taxon>
        <taxon>Solirubrobacterales</taxon>
        <taxon>Capillimicrobiaceae</taxon>
        <taxon>Capillimicrobium</taxon>
    </lineage>
</organism>
<dbReference type="SUPFAM" id="SSF51730">
    <property type="entry name" value="FAD-linked oxidoreductase"/>
    <property type="match status" value="1"/>
</dbReference>
<dbReference type="InterPro" id="IPR022026">
    <property type="entry name" value="DUF5981"/>
</dbReference>
<dbReference type="KEGG" id="sbae:DSM104329_03438"/>
<dbReference type="RefSeq" id="WP_259311089.1">
    <property type="nucleotide sequence ID" value="NZ_CP087164.1"/>
</dbReference>
<evidence type="ECO:0000256" key="4">
    <source>
        <dbReference type="ARBA" id="ARBA00022630"/>
    </source>
</evidence>
<dbReference type="Proteomes" id="UP001162834">
    <property type="component" value="Chromosome"/>
</dbReference>
<dbReference type="PANTHER" id="PTHR45754">
    <property type="entry name" value="METHYLENETETRAHYDROFOLATE REDUCTASE"/>
    <property type="match status" value="1"/>
</dbReference>
<sequence length="542" mass="58836">MRRDGRTGAREPEPVAPTDAEPSLRRLLTETGRFITAVELVTSRGLITESKPQRVLELARELARHPRIDVLSMTDNPAGNAMLAADTLGTDLISRGQEVIIHLACKDWNRNAIQSRAWKLASEGFHNILALSGDAPSGGYRGVASPVFDIDSVGLLQMYTDMNAGTVLHGRTEAEVQRTQFFLGTVVTNHKANENEVIPQLLKLRKKVSSGARFVINQIGYNARKDHELLRWMRAEGLDVPVLANVFVLSPGAARAFNAGRVPGVAVSDELAAIVAREAASADGGRAFFHDLAARQVAIARGLGFRGAYLGGHLDAADYLAILDAADAYAGGWRDVARDIGFEVPGEWYLYERDAQTGLASAELSRDYVASRKRAARRPRGRGAPGRYKLSRALHNAAFADDAPLHEPARRLYERVERAPKVVGRALHAAEQAAKVPMFGCRDCGDCSLPDIAYLCPESQCAKNQRNGPCGGTREDSKCEVGEKTCIWALAYDRLKAYGEETTMLDGPVVVKDNALAHTSAWANTFLGRDHHAHPPGAIPPG</sequence>
<dbReference type="EMBL" id="CP087164">
    <property type="protein sequence ID" value="UGS37026.1"/>
    <property type="molecule type" value="Genomic_DNA"/>
</dbReference>
<evidence type="ECO:0000256" key="1">
    <source>
        <dbReference type="ARBA" id="ARBA00001974"/>
    </source>
</evidence>
<name>A0A9E6Y076_9ACTN</name>
<feature type="domain" description="Methylene-tetrahydrofolate reductase C-terminal-like" evidence="10">
    <location>
        <begin position="426"/>
        <end position="504"/>
    </location>
</feature>
<feature type="region of interest" description="Disordered" evidence="9">
    <location>
        <begin position="1"/>
        <end position="21"/>
    </location>
</feature>
<evidence type="ECO:0000256" key="7">
    <source>
        <dbReference type="ARBA" id="ARBA00048628"/>
    </source>
</evidence>
<gene>
    <name evidence="11" type="ORF">DSM104329_03438</name>
</gene>
<evidence type="ECO:0000256" key="5">
    <source>
        <dbReference type="ARBA" id="ARBA00022827"/>
    </source>
</evidence>
<evidence type="ECO:0000256" key="6">
    <source>
        <dbReference type="ARBA" id="ARBA00023002"/>
    </source>
</evidence>
<comment type="cofactor">
    <cofactor evidence="1 8">
        <name>FAD</name>
        <dbReference type="ChEBI" id="CHEBI:57692"/>
    </cofactor>
</comment>
<evidence type="ECO:0000256" key="2">
    <source>
        <dbReference type="ARBA" id="ARBA00004777"/>
    </source>
</evidence>
<keyword evidence="5 8" id="KW-0274">FAD</keyword>
<dbReference type="GO" id="GO:0071949">
    <property type="term" value="F:FAD binding"/>
    <property type="evidence" value="ECO:0007669"/>
    <property type="project" value="TreeGrafter"/>
</dbReference>
<evidence type="ECO:0000313" key="11">
    <source>
        <dbReference type="EMBL" id="UGS37026.1"/>
    </source>
</evidence>
<accession>A0A9E6Y076</accession>
<evidence type="ECO:0000313" key="12">
    <source>
        <dbReference type="Proteomes" id="UP001162834"/>
    </source>
</evidence>
<comment type="pathway">
    <text evidence="2 8">One-carbon metabolism; tetrahydrofolate interconversion.</text>
</comment>